<proteinExistence type="inferred from homology"/>
<keyword evidence="7" id="KW-1185">Reference proteome</keyword>
<comment type="function">
    <text evidence="4">This protein is one of the early assembly proteins of the 50S ribosomal subunit, although it is not seen to bind rRNA by itself. It is important during the early stages of 50S assembly.</text>
</comment>
<dbReference type="GO" id="GO:0006412">
    <property type="term" value="P:translation"/>
    <property type="evidence" value="ECO:0007669"/>
    <property type="project" value="UniProtKB-UniRule"/>
</dbReference>
<reference evidence="6" key="1">
    <citation type="submission" date="2019-01" db="EMBL/GenBank/DDBJ databases">
        <title>Genomic signatures and co-occurrence patterns of the ultra-small Saccharimodia (Patescibacteria phylum) suggest a symbiotic lifestyle.</title>
        <authorList>
            <person name="Lemos L."/>
            <person name="Medeiros J."/>
            <person name="Andreote F."/>
            <person name="Fernandes G."/>
            <person name="Varani A."/>
            <person name="Oliveira G."/>
            <person name="Pylro V."/>
        </authorList>
    </citation>
    <scope>NUCLEOTIDE SEQUENCE [LARGE SCALE GENOMIC DNA]</scope>
    <source>
        <strain evidence="6">AMD01</strain>
    </source>
</reference>
<dbReference type="GO" id="GO:0003735">
    <property type="term" value="F:structural constituent of ribosome"/>
    <property type="evidence" value="ECO:0007669"/>
    <property type="project" value="InterPro"/>
</dbReference>
<evidence type="ECO:0000256" key="3">
    <source>
        <dbReference type="ARBA" id="ARBA00023274"/>
    </source>
</evidence>
<feature type="compositionally biased region" description="Basic and acidic residues" evidence="5">
    <location>
        <begin position="131"/>
        <end position="150"/>
    </location>
</feature>
<dbReference type="NCBIfam" id="TIGR01066">
    <property type="entry name" value="rplM_bact"/>
    <property type="match status" value="1"/>
</dbReference>
<keyword evidence="3 4" id="KW-0687">Ribonucleoprotein</keyword>
<dbReference type="EMBL" id="SCKW01000007">
    <property type="protein sequence ID" value="RWZ79579.1"/>
    <property type="molecule type" value="Genomic_DNA"/>
</dbReference>
<dbReference type="InterPro" id="IPR005823">
    <property type="entry name" value="Ribosomal_uL13_bac-type"/>
</dbReference>
<organism evidence="6 7">
    <name type="scientific">Candidatus Chaera renei</name>
    <dbReference type="NCBI Taxonomy" id="2506947"/>
    <lineage>
        <taxon>Bacteria</taxon>
        <taxon>Candidatus Saccharimonadota</taxon>
        <taxon>Candidatus Saccharimonadia</taxon>
        <taxon>Candidatus Saccharimonadales</taxon>
        <taxon>Candidatus Saccharimonadaceae</taxon>
        <taxon>Candidatus Chaera</taxon>
    </lineage>
</organism>
<sequence length="150" mass="16406">MNGKTFSLKSSEVSREWVLIDAASATLGQVAVAAAKQLVGKHKPSYTPHIDDGNFVVVINAGLVQLTGNKAAQKTYYRHSGYPGGLKELTFDQMMAKDPVKVITEAVRGMLPKNKLAAGRLRRLRVFVGQDHSHEAQKPSKISLNEKRHG</sequence>
<keyword evidence="2 4" id="KW-0689">Ribosomal protein</keyword>
<dbReference type="PANTHER" id="PTHR11545">
    <property type="entry name" value="RIBOSOMAL PROTEIN L13"/>
    <property type="match status" value="1"/>
</dbReference>
<dbReference type="Pfam" id="PF00572">
    <property type="entry name" value="Ribosomal_L13"/>
    <property type="match status" value="1"/>
</dbReference>
<accession>A0A4Q0AJ68</accession>
<evidence type="ECO:0000256" key="4">
    <source>
        <dbReference type="HAMAP-Rule" id="MF_01366"/>
    </source>
</evidence>
<dbReference type="GO" id="GO:0017148">
    <property type="term" value="P:negative regulation of translation"/>
    <property type="evidence" value="ECO:0007669"/>
    <property type="project" value="TreeGrafter"/>
</dbReference>
<name>A0A4Q0AJ68_9BACT</name>
<dbReference type="SUPFAM" id="SSF52161">
    <property type="entry name" value="Ribosomal protein L13"/>
    <property type="match status" value="1"/>
</dbReference>
<evidence type="ECO:0000256" key="1">
    <source>
        <dbReference type="ARBA" id="ARBA00006227"/>
    </source>
</evidence>
<evidence type="ECO:0000256" key="2">
    <source>
        <dbReference type="ARBA" id="ARBA00022980"/>
    </source>
</evidence>
<comment type="similarity">
    <text evidence="1 4">Belongs to the universal ribosomal protein uL13 family.</text>
</comment>
<dbReference type="PANTHER" id="PTHR11545:SF2">
    <property type="entry name" value="LARGE RIBOSOMAL SUBUNIT PROTEIN UL13M"/>
    <property type="match status" value="1"/>
</dbReference>
<dbReference type="Proteomes" id="UP000289269">
    <property type="component" value="Unassembled WGS sequence"/>
</dbReference>
<dbReference type="Gene3D" id="3.90.1180.10">
    <property type="entry name" value="Ribosomal protein L13"/>
    <property type="match status" value="1"/>
</dbReference>
<dbReference type="AlphaFoldDB" id="A0A4Q0AJ68"/>
<dbReference type="CDD" id="cd00392">
    <property type="entry name" value="Ribosomal_L13"/>
    <property type="match status" value="1"/>
</dbReference>
<dbReference type="GO" id="GO:0022625">
    <property type="term" value="C:cytosolic large ribosomal subunit"/>
    <property type="evidence" value="ECO:0007669"/>
    <property type="project" value="TreeGrafter"/>
</dbReference>
<comment type="caution">
    <text evidence="6">The sequence shown here is derived from an EMBL/GenBank/DDBJ whole genome shotgun (WGS) entry which is preliminary data.</text>
</comment>
<dbReference type="InterPro" id="IPR036899">
    <property type="entry name" value="Ribosomal_uL13_sf"/>
</dbReference>
<protein>
    <recommendedName>
        <fullName evidence="4">Large ribosomal subunit protein uL13</fullName>
    </recommendedName>
</protein>
<comment type="subunit">
    <text evidence="4">Part of the 50S ribosomal subunit.</text>
</comment>
<evidence type="ECO:0000256" key="5">
    <source>
        <dbReference type="SAM" id="MobiDB-lite"/>
    </source>
</evidence>
<feature type="region of interest" description="Disordered" evidence="5">
    <location>
        <begin position="130"/>
        <end position="150"/>
    </location>
</feature>
<evidence type="ECO:0000313" key="6">
    <source>
        <dbReference type="EMBL" id="RWZ79579.1"/>
    </source>
</evidence>
<dbReference type="GO" id="GO:0003729">
    <property type="term" value="F:mRNA binding"/>
    <property type="evidence" value="ECO:0007669"/>
    <property type="project" value="TreeGrafter"/>
</dbReference>
<gene>
    <name evidence="4" type="primary">rplM</name>
    <name evidence="6" type="ORF">EOT04_01205</name>
</gene>
<dbReference type="HAMAP" id="MF_01366">
    <property type="entry name" value="Ribosomal_uL13"/>
    <property type="match status" value="1"/>
</dbReference>
<dbReference type="InterPro" id="IPR005822">
    <property type="entry name" value="Ribosomal_uL13"/>
</dbReference>
<evidence type="ECO:0000313" key="7">
    <source>
        <dbReference type="Proteomes" id="UP000289269"/>
    </source>
</evidence>
<dbReference type="PIRSF" id="PIRSF002181">
    <property type="entry name" value="Ribosomal_L13"/>
    <property type="match status" value="1"/>
</dbReference>